<protein>
    <submittedName>
        <fullName evidence="2">Uncharacterized protein</fullName>
    </submittedName>
</protein>
<evidence type="ECO:0000256" key="1">
    <source>
        <dbReference type="SAM" id="MobiDB-lite"/>
    </source>
</evidence>
<accession>A0A974CMS4</accession>
<feature type="region of interest" description="Disordered" evidence="1">
    <location>
        <begin position="1"/>
        <end position="21"/>
    </location>
</feature>
<evidence type="ECO:0000313" key="2">
    <source>
        <dbReference type="EMBL" id="OCT76254.1"/>
    </source>
</evidence>
<dbReference type="AlphaFoldDB" id="A0A974CMS4"/>
<dbReference type="Proteomes" id="UP000694892">
    <property type="component" value="Chromosome 6L"/>
</dbReference>
<evidence type="ECO:0000313" key="3">
    <source>
        <dbReference type="Proteomes" id="UP000694892"/>
    </source>
</evidence>
<organism evidence="2 3">
    <name type="scientific">Xenopus laevis</name>
    <name type="common">African clawed frog</name>
    <dbReference type="NCBI Taxonomy" id="8355"/>
    <lineage>
        <taxon>Eukaryota</taxon>
        <taxon>Metazoa</taxon>
        <taxon>Chordata</taxon>
        <taxon>Craniata</taxon>
        <taxon>Vertebrata</taxon>
        <taxon>Euteleostomi</taxon>
        <taxon>Amphibia</taxon>
        <taxon>Batrachia</taxon>
        <taxon>Anura</taxon>
        <taxon>Pipoidea</taxon>
        <taxon>Pipidae</taxon>
        <taxon>Xenopodinae</taxon>
        <taxon>Xenopus</taxon>
        <taxon>Xenopus</taxon>
    </lineage>
</organism>
<name>A0A974CMS4_XENLA</name>
<dbReference type="EMBL" id="CM004476">
    <property type="protein sequence ID" value="OCT76254.1"/>
    <property type="molecule type" value="Genomic_DNA"/>
</dbReference>
<proteinExistence type="predicted"/>
<reference evidence="3" key="1">
    <citation type="journal article" date="2016" name="Nature">
        <title>Genome evolution in the allotetraploid frog Xenopus laevis.</title>
        <authorList>
            <person name="Session A.M."/>
            <person name="Uno Y."/>
            <person name="Kwon T."/>
            <person name="Chapman J.A."/>
            <person name="Toyoda A."/>
            <person name="Takahashi S."/>
            <person name="Fukui A."/>
            <person name="Hikosaka A."/>
            <person name="Suzuki A."/>
            <person name="Kondo M."/>
            <person name="van Heeringen S.J."/>
            <person name="Quigley I."/>
            <person name="Heinz S."/>
            <person name="Ogino H."/>
            <person name="Ochi H."/>
            <person name="Hellsten U."/>
            <person name="Lyons J.B."/>
            <person name="Simakov O."/>
            <person name="Putnam N."/>
            <person name="Stites J."/>
            <person name="Kuroki Y."/>
            <person name="Tanaka T."/>
            <person name="Michiue T."/>
            <person name="Watanabe M."/>
            <person name="Bogdanovic O."/>
            <person name="Lister R."/>
            <person name="Georgiou G."/>
            <person name="Paranjpe S.S."/>
            <person name="van Kruijsbergen I."/>
            <person name="Shu S."/>
            <person name="Carlson J."/>
            <person name="Kinoshita T."/>
            <person name="Ohta Y."/>
            <person name="Mawaribuchi S."/>
            <person name="Jenkins J."/>
            <person name="Grimwood J."/>
            <person name="Schmutz J."/>
            <person name="Mitros T."/>
            <person name="Mozaffari S.V."/>
            <person name="Suzuki Y."/>
            <person name="Haramoto Y."/>
            <person name="Yamamoto T.S."/>
            <person name="Takagi C."/>
            <person name="Heald R."/>
            <person name="Miller K."/>
            <person name="Haudenschild C."/>
            <person name="Kitzman J."/>
            <person name="Nakayama T."/>
            <person name="Izutsu Y."/>
            <person name="Robert J."/>
            <person name="Fortriede J."/>
            <person name="Burns K."/>
            <person name="Lotay V."/>
            <person name="Karimi K."/>
            <person name="Yasuoka Y."/>
            <person name="Dichmann D.S."/>
            <person name="Flajnik M.F."/>
            <person name="Houston D.W."/>
            <person name="Shendure J."/>
            <person name="DuPasquier L."/>
            <person name="Vize P.D."/>
            <person name="Zorn A.M."/>
            <person name="Ito M."/>
            <person name="Marcotte E.M."/>
            <person name="Wallingford J.B."/>
            <person name="Ito Y."/>
            <person name="Asashima M."/>
            <person name="Ueno N."/>
            <person name="Matsuda Y."/>
            <person name="Veenstra G.J."/>
            <person name="Fujiyama A."/>
            <person name="Harland R.M."/>
            <person name="Taira M."/>
            <person name="Rokhsar D.S."/>
        </authorList>
    </citation>
    <scope>NUCLEOTIDE SEQUENCE [LARGE SCALE GENOMIC DNA]</scope>
    <source>
        <strain evidence="3">J</strain>
    </source>
</reference>
<sequence length="81" mass="8528">MSAGSTRGAESRGGQRIHTSLAKPVPIHSGFPQVHPWQLLFCTNPVTAPNPMHFVFAQHCIGARSSLGSLIPPELVGSGAK</sequence>
<gene>
    <name evidence="2" type="ORF">XELAEV_18031446mg</name>
</gene>